<comment type="caution">
    <text evidence="2">The sequence shown here is derived from an EMBL/GenBank/DDBJ whole genome shotgun (WGS) entry which is preliminary data.</text>
</comment>
<dbReference type="AlphaFoldDB" id="A0A1U7LRI2"/>
<protein>
    <submittedName>
        <fullName evidence="2">Uncharacterized protein</fullName>
    </submittedName>
</protein>
<dbReference type="EMBL" id="LXFE01000464">
    <property type="protein sequence ID" value="OLL25254.1"/>
    <property type="molecule type" value="Genomic_DNA"/>
</dbReference>
<evidence type="ECO:0000313" key="2">
    <source>
        <dbReference type="EMBL" id="OLL25254.1"/>
    </source>
</evidence>
<dbReference type="Proteomes" id="UP000186594">
    <property type="component" value="Unassembled WGS sequence"/>
</dbReference>
<reference evidence="2 3" key="1">
    <citation type="submission" date="2016-04" db="EMBL/GenBank/DDBJ databases">
        <title>Evolutionary innovation and constraint leading to complex multicellularity in the Ascomycota.</title>
        <authorList>
            <person name="Cisse O."/>
            <person name="Nguyen A."/>
            <person name="Hewitt D.A."/>
            <person name="Jedd G."/>
            <person name="Stajich J.E."/>
        </authorList>
    </citation>
    <scope>NUCLEOTIDE SEQUENCE [LARGE SCALE GENOMIC DNA]</scope>
    <source>
        <strain evidence="2 3">DAH-3</strain>
    </source>
</reference>
<feature type="region of interest" description="Disordered" evidence="1">
    <location>
        <begin position="234"/>
        <end position="259"/>
    </location>
</feature>
<proteinExistence type="predicted"/>
<sequence>MDYIDESQDHFTTYLNEPAGKIAIVIVKHTVGLITKAWFKSDIEPRSISNEILSAFHHPALRGRDNVQNEMFEVVRSWIEERDSSACETILEGLTAEGVKEGRNQNRLEGENTTQGCGRQNPLNYSEVQEKGSAKPSNELITPAYEKILSEKFANERPDEFGYKQALGYAKDSFENSCEELDKYGERPSRTNVAHSSGETFSSKQRSRQDIPCIGQDYESSTNQLSNQFEIEVPTANGGSNERNICESSSQSMSSYNDMGNQFDMMELRGKSKYERQYEDEMS</sequence>
<name>A0A1U7LRI2_NEOID</name>
<organism evidence="2 3">
    <name type="scientific">Neolecta irregularis (strain DAH-3)</name>
    <dbReference type="NCBI Taxonomy" id="1198029"/>
    <lineage>
        <taxon>Eukaryota</taxon>
        <taxon>Fungi</taxon>
        <taxon>Dikarya</taxon>
        <taxon>Ascomycota</taxon>
        <taxon>Taphrinomycotina</taxon>
        <taxon>Neolectales</taxon>
        <taxon>Neolectaceae</taxon>
        <taxon>Neolecta</taxon>
    </lineage>
</organism>
<accession>A0A1U7LRI2</accession>
<feature type="compositionally biased region" description="Polar residues" evidence="1">
    <location>
        <begin position="190"/>
        <end position="204"/>
    </location>
</feature>
<dbReference type="Pfam" id="PF07217">
    <property type="entry name" value="Het-C"/>
    <property type="match status" value="1"/>
</dbReference>
<gene>
    <name evidence="2" type="ORF">NEOLI_000830</name>
</gene>
<feature type="compositionally biased region" description="Polar residues" evidence="1">
    <location>
        <begin position="237"/>
        <end position="247"/>
    </location>
</feature>
<evidence type="ECO:0000313" key="3">
    <source>
        <dbReference type="Proteomes" id="UP000186594"/>
    </source>
</evidence>
<dbReference type="InterPro" id="IPR010816">
    <property type="entry name" value="Het-C"/>
</dbReference>
<dbReference type="OrthoDB" id="2506204at2759"/>
<keyword evidence="3" id="KW-1185">Reference proteome</keyword>
<dbReference type="STRING" id="1198029.A0A1U7LRI2"/>
<feature type="region of interest" description="Disordered" evidence="1">
    <location>
        <begin position="185"/>
        <end position="209"/>
    </location>
</feature>
<evidence type="ECO:0000256" key="1">
    <source>
        <dbReference type="SAM" id="MobiDB-lite"/>
    </source>
</evidence>